<dbReference type="PRINTS" id="PR00081">
    <property type="entry name" value="GDHRDH"/>
</dbReference>
<proteinExistence type="inferred from homology"/>
<evidence type="ECO:0000313" key="4">
    <source>
        <dbReference type="Proteomes" id="UP000319516"/>
    </source>
</evidence>
<evidence type="ECO:0000313" key="3">
    <source>
        <dbReference type="EMBL" id="TQL52483.1"/>
    </source>
</evidence>
<name>A0A542YWP5_9MICO</name>
<keyword evidence="4" id="KW-1185">Reference proteome</keyword>
<dbReference type="AlphaFoldDB" id="A0A542YWP5"/>
<dbReference type="FunFam" id="3.40.50.720:FF:000084">
    <property type="entry name" value="Short-chain dehydrogenase reductase"/>
    <property type="match status" value="1"/>
</dbReference>
<dbReference type="InterPro" id="IPR002347">
    <property type="entry name" value="SDR_fam"/>
</dbReference>
<dbReference type="PANTHER" id="PTHR42760">
    <property type="entry name" value="SHORT-CHAIN DEHYDROGENASES/REDUCTASES FAMILY MEMBER"/>
    <property type="match status" value="1"/>
</dbReference>
<dbReference type="GO" id="GO:0016616">
    <property type="term" value="F:oxidoreductase activity, acting on the CH-OH group of donors, NAD or NADP as acceptor"/>
    <property type="evidence" value="ECO:0007669"/>
    <property type="project" value="TreeGrafter"/>
</dbReference>
<reference evidence="3 4" key="1">
    <citation type="submission" date="2019-06" db="EMBL/GenBank/DDBJ databases">
        <title>Sequencing the genomes of 1000 actinobacteria strains.</title>
        <authorList>
            <person name="Klenk H.-P."/>
        </authorList>
    </citation>
    <scope>NUCLEOTIDE SEQUENCE [LARGE SCALE GENOMIC DNA]</scope>
    <source>
        <strain evidence="3 4">DSM 12335</strain>
    </source>
</reference>
<keyword evidence="2" id="KW-0560">Oxidoreductase</keyword>
<protein>
    <submittedName>
        <fullName evidence="3">2-deoxy-D-gluconate 3-dehydrogenase</fullName>
    </submittedName>
</protein>
<dbReference type="EMBL" id="VFOP01000001">
    <property type="protein sequence ID" value="TQL52483.1"/>
    <property type="molecule type" value="Genomic_DNA"/>
</dbReference>
<comment type="caution">
    <text evidence="3">The sequence shown here is derived from an EMBL/GenBank/DDBJ whole genome shotgun (WGS) entry which is preliminary data.</text>
</comment>
<dbReference type="OrthoDB" id="9809287at2"/>
<accession>A0A542YWP5</accession>
<dbReference type="SUPFAM" id="SSF51735">
    <property type="entry name" value="NAD(P)-binding Rossmann-fold domains"/>
    <property type="match status" value="1"/>
</dbReference>
<evidence type="ECO:0000256" key="1">
    <source>
        <dbReference type="ARBA" id="ARBA00006484"/>
    </source>
</evidence>
<dbReference type="Gene3D" id="3.40.50.720">
    <property type="entry name" value="NAD(P)-binding Rossmann-like Domain"/>
    <property type="match status" value="1"/>
</dbReference>
<dbReference type="InterPro" id="IPR036291">
    <property type="entry name" value="NAD(P)-bd_dom_sf"/>
</dbReference>
<comment type="similarity">
    <text evidence="1">Belongs to the short-chain dehydrogenases/reductases (SDR) family.</text>
</comment>
<dbReference type="Proteomes" id="UP000319516">
    <property type="component" value="Unassembled WGS sequence"/>
</dbReference>
<evidence type="ECO:0000256" key="2">
    <source>
        <dbReference type="ARBA" id="ARBA00023002"/>
    </source>
</evidence>
<dbReference type="Pfam" id="PF13561">
    <property type="entry name" value="adh_short_C2"/>
    <property type="match status" value="1"/>
</dbReference>
<sequence length="264" mass="27459">MPNDRDPHSPHAWPGVCGLRVLVTGASRGIGQSISASMAAAGATVAVTARDATGLAETVTTIRDSRGRVQSHQADLADTAALPRLVGEATASLGGVPDVVVHAAGAQARGPALEIADEDWDRVLSINLTAPWRLSIEVARAQQAAGRHGSHIFIASMLALTSRPEVSPYIASKTGLLGVVRALSTEWAPSGIRVNGIAPGYIETALTRPLFERPGWREATLARVPMGRFGEVDDIVGPALFLASSASAYMTGQLLTVDGGWTSS</sequence>
<gene>
    <name evidence="3" type="ORF">FB467_3670</name>
</gene>
<organism evidence="3 4">
    <name type="scientific">Ornithinicoccus hortensis</name>
    <dbReference type="NCBI Taxonomy" id="82346"/>
    <lineage>
        <taxon>Bacteria</taxon>
        <taxon>Bacillati</taxon>
        <taxon>Actinomycetota</taxon>
        <taxon>Actinomycetes</taxon>
        <taxon>Micrococcales</taxon>
        <taxon>Intrasporangiaceae</taxon>
        <taxon>Ornithinicoccus</taxon>
    </lineage>
</organism>